<dbReference type="SUPFAM" id="SSF49899">
    <property type="entry name" value="Concanavalin A-like lectins/glucanases"/>
    <property type="match status" value="1"/>
</dbReference>
<evidence type="ECO:0000313" key="2">
    <source>
        <dbReference type="Proteomes" id="UP001374893"/>
    </source>
</evidence>
<gene>
    <name evidence="1" type="ORF">HAHE_13660</name>
</gene>
<protein>
    <submittedName>
        <fullName evidence="1">Uncharacterized protein</fullName>
    </submittedName>
</protein>
<name>A0ABM7RKD8_9BACT</name>
<dbReference type="RefSeq" id="WP_338689680.1">
    <property type="nucleotide sequence ID" value="NZ_AP024702.1"/>
</dbReference>
<evidence type="ECO:0000313" key="1">
    <source>
        <dbReference type="EMBL" id="BCX47458.1"/>
    </source>
</evidence>
<keyword evidence="2" id="KW-1185">Reference proteome</keyword>
<sequence length="760" mass="79307">MSPNSLRFAAAAFGLQSILLAVPEQVGDLRISNNSHSNTDVHFDPAIGPFDTRNVAGAPLQLNSLFTASSQVPTSGGPGDPSTDLGVQTNPASIEFRNLNRFASSTDGGLTGAGRLGAFQYEIDLSPVEDYLTGPGSTDTLNALTLDLVFSLSDTGKAYDVYLSYTEAGESITETSISTDSELNYDNFYWPSQSAAEGDVVNGTHKILKLGTTGNLSESTNILGLYNAGVRKLLVSVMMPSFFSGRTLTVESGSGISIGTDDLGSEQIGHFLVRDDLYPTLYYADQHGPVAATAVAGASIDVPSVLLAVSQNPGGNPDGIFPTGSYSFDSNNSGTNSFNGNGATVTGYGANGIGATASDEFEFTAWQDTGNFSVDVKLASLTSLEAAAQAGLMVRGSQALDSAHVFLGVRPGGEPVVVSRDADGNVASETVGAPGGTPPQWLRITRTGDLFEFFISGDGVTYAPASPASATVVMTDPVYVGFACTSGSATNDAVAVFEESSVTMPDKGTDIGLRTYTSVTRIKTLNRFASTSEAGFMQWEMDLTDLDSYLATNTLNLDLLELRLKLDMSDEAKPFDVYISYTDPTVPIVRTGIVPDNATVNYTDFVDPAIGATPGDVVGGTHRVLVAQTNGDIDLTENLLALYQAGIREFTLMVTTPSFYSGRFVSVLDGAGLFIETSPGASAPILVTNVAINGGNLEVTVDGLTNGQTYHLEGSDTLLGFAAIPGTEIVATGSADVLSVAVTPGVDPKFFVQVVEGSIP</sequence>
<reference evidence="1 2" key="1">
    <citation type="submission" date="2021-06" db="EMBL/GenBank/DDBJ databases">
        <title>Complete genome of Haloferula helveola possessing various polysaccharide degrading enzymes.</title>
        <authorList>
            <person name="Takami H."/>
            <person name="Huang C."/>
            <person name="Hamasaki K."/>
        </authorList>
    </citation>
    <scope>NUCLEOTIDE SEQUENCE [LARGE SCALE GENOMIC DNA]</scope>
    <source>
        <strain evidence="1 2">CN-1</strain>
    </source>
</reference>
<organism evidence="1 2">
    <name type="scientific">Haloferula helveola</name>
    <dbReference type="NCBI Taxonomy" id="490095"/>
    <lineage>
        <taxon>Bacteria</taxon>
        <taxon>Pseudomonadati</taxon>
        <taxon>Verrucomicrobiota</taxon>
        <taxon>Verrucomicrobiia</taxon>
        <taxon>Verrucomicrobiales</taxon>
        <taxon>Verrucomicrobiaceae</taxon>
        <taxon>Haloferula</taxon>
    </lineage>
</organism>
<dbReference type="InterPro" id="IPR013320">
    <property type="entry name" value="ConA-like_dom_sf"/>
</dbReference>
<accession>A0ABM7RKD8</accession>
<dbReference type="Gene3D" id="2.60.120.200">
    <property type="match status" value="1"/>
</dbReference>
<dbReference type="EMBL" id="AP024702">
    <property type="protein sequence ID" value="BCX47458.1"/>
    <property type="molecule type" value="Genomic_DNA"/>
</dbReference>
<proteinExistence type="predicted"/>
<dbReference type="Proteomes" id="UP001374893">
    <property type="component" value="Chromosome"/>
</dbReference>